<keyword evidence="3" id="KW-0472">Membrane</keyword>
<feature type="domain" description="Putative zinc-finger" evidence="4">
    <location>
        <begin position="10"/>
        <end position="41"/>
    </location>
</feature>
<dbReference type="Proteomes" id="UP000479226">
    <property type="component" value="Unassembled WGS sequence"/>
</dbReference>
<protein>
    <submittedName>
        <fullName evidence="5">Zf-HC2 domain-containing protein</fullName>
    </submittedName>
</protein>
<sequence length="231" mass="23485">MTLGPDNHAAVHHLVGAYVLGGLDSREREQFEQHLVMCRLCADELSSLHGLSGLLGAVPLEDVLAIGAARQPDVAGALDGAGGGVGPLMAKLASRRRKSRWRATALMSGAAAACLAIGFLAGTAGTSPASPEVSYVAGAGSGPQVRLGLVKKAWGTELALSGNGLPVKGILSLWVEDRSGSIDRAASWSATPRGQAEVVGATPVSVEQLARAEIRDSSGKIIAVLAPAAKN</sequence>
<organism evidence="5 6">
    <name type="scientific">Arthrobacter silviterrae</name>
    <dbReference type="NCBI Taxonomy" id="2026658"/>
    <lineage>
        <taxon>Bacteria</taxon>
        <taxon>Bacillati</taxon>
        <taxon>Actinomycetota</taxon>
        <taxon>Actinomycetes</taxon>
        <taxon>Micrococcales</taxon>
        <taxon>Micrococcaceae</taxon>
        <taxon>Arthrobacter</taxon>
    </lineage>
</organism>
<feature type="transmembrane region" description="Helical" evidence="3">
    <location>
        <begin position="101"/>
        <end position="121"/>
    </location>
</feature>
<evidence type="ECO:0000313" key="6">
    <source>
        <dbReference type="Proteomes" id="UP000479226"/>
    </source>
</evidence>
<reference evidence="5 6" key="1">
    <citation type="submission" date="2020-02" db="EMBL/GenBank/DDBJ databases">
        <title>Genome sequence of the type strain DSM 27180 of Arthrobacter silviterrae.</title>
        <authorList>
            <person name="Gao J."/>
            <person name="Sun J."/>
        </authorList>
    </citation>
    <scope>NUCLEOTIDE SEQUENCE [LARGE SCALE GENOMIC DNA]</scope>
    <source>
        <strain evidence="5 6">DSM 27180</strain>
    </source>
</reference>
<evidence type="ECO:0000313" key="5">
    <source>
        <dbReference type="EMBL" id="NGN83192.1"/>
    </source>
</evidence>
<keyword evidence="3" id="KW-1133">Transmembrane helix</keyword>
<keyword evidence="3" id="KW-0812">Transmembrane</keyword>
<proteinExistence type="predicted"/>
<name>A0ABX0DG55_9MICC</name>
<dbReference type="EMBL" id="JAAKZI010000008">
    <property type="protein sequence ID" value="NGN83192.1"/>
    <property type="molecule type" value="Genomic_DNA"/>
</dbReference>
<dbReference type="RefSeq" id="WP_165181286.1">
    <property type="nucleotide sequence ID" value="NZ_JAAKZI010000008.1"/>
</dbReference>
<dbReference type="InterPro" id="IPR027383">
    <property type="entry name" value="Znf_put"/>
</dbReference>
<keyword evidence="1" id="KW-0805">Transcription regulation</keyword>
<evidence type="ECO:0000256" key="1">
    <source>
        <dbReference type="ARBA" id="ARBA00023015"/>
    </source>
</evidence>
<accession>A0ABX0DG55</accession>
<dbReference type="Pfam" id="PF13490">
    <property type="entry name" value="zf-HC2"/>
    <property type="match status" value="1"/>
</dbReference>
<evidence type="ECO:0000256" key="3">
    <source>
        <dbReference type="SAM" id="Phobius"/>
    </source>
</evidence>
<comment type="caution">
    <text evidence="5">The sequence shown here is derived from an EMBL/GenBank/DDBJ whole genome shotgun (WGS) entry which is preliminary data.</text>
</comment>
<keyword evidence="6" id="KW-1185">Reference proteome</keyword>
<gene>
    <name evidence="5" type="ORF">G6N77_06910</name>
</gene>
<dbReference type="InterPro" id="IPR041916">
    <property type="entry name" value="Anti_sigma_zinc_sf"/>
</dbReference>
<evidence type="ECO:0000259" key="4">
    <source>
        <dbReference type="Pfam" id="PF13490"/>
    </source>
</evidence>
<dbReference type="Gene3D" id="1.10.10.1320">
    <property type="entry name" value="Anti-sigma factor, zinc-finger domain"/>
    <property type="match status" value="1"/>
</dbReference>
<keyword evidence="2" id="KW-0804">Transcription</keyword>
<evidence type="ECO:0000256" key="2">
    <source>
        <dbReference type="ARBA" id="ARBA00023163"/>
    </source>
</evidence>